<evidence type="ECO:0000256" key="1">
    <source>
        <dbReference type="SAM" id="MobiDB-lite"/>
    </source>
</evidence>
<feature type="region of interest" description="Disordered" evidence="1">
    <location>
        <begin position="1"/>
        <end position="63"/>
    </location>
</feature>
<organism evidence="2 3">
    <name type="scientific">Panagrolaimus davidi</name>
    <dbReference type="NCBI Taxonomy" id="227884"/>
    <lineage>
        <taxon>Eukaryota</taxon>
        <taxon>Metazoa</taxon>
        <taxon>Ecdysozoa</taxon>
        <taxon>Nematoda</taxon>
        <taxon>Chromadorea</taxon>
        <taxon>Rhabditida</taxon>
        <taxon>Tylenchina</taxon>
        <taxon>Panagrolaimomorpha</taxon>
        <taxon>Panagrolaimoidea</taxon>
        <taxon>Panagrolaimidae</taxon>
        <taxon>Panagrolaimus</taxon>
    </lineage>
</organism>
<accession>A0A914QSW5</accession>
<evidence type="ECO:0000313" key="2">
    <source>
        <dbReference type="Proteomes" id="UP000887578"/>
    </source>
</evidence>
<protein>
    <submittedName>
        <fullName evidence="3">Uncharacterized protein</fullName>
    </submittedName>
</protein>
<dbReference type="AlphaFoldDB" id="A0A914QSW5"/>
<evidence type="ECO:0000313" key="3">
    <source>
        <dbReference type="WBParaSite" id="PDA_v2.g6619.t1"/>
    </source>
</evidence>
<keyword evidence="2" id="KW-1185">Reference proteome</keyword>
<name>A0A914QSW5_9BILA</name>
<dbReference type="WBParaSite" id="PDA_v2.g6619.t1">
    <property type="protein sequence ID" value="PDA_v2.g6619.t1"/>
    <property type="gene ID" value="PDA_v2.g6619"/>
</dbReference>
<sequence length="81" mass="9263">MATINSQLHPNDAYKTPNEKLEVPNSISPSRERSRSPSIKEQIKDLFKKSDNETSDDEEERPKKRIAKKLLKISEKGIAKV</sequence>
<feature type="compositionally biased region" description="Basic and acidic residues" evidence="1">
    <location>
        <begin position="41"/>
        <end position="52"/>
    </location>
</feature>
<proteinExistence type="predicted"/>
<dbReference type="Proteomes" id="UP000887578">
    <property type="component" value="Unplaced"/>
</dbReference>
<reference evidence="3" key="1">
    <citation type="submission" date="2022-11" db="UniProtKB">
        <authorList>
            <consortium name="WormBaseParasite"/>
        </authorList>
    </citation>
    <scope>IDENTIFICATION</scope>
</reference>